<sequence length="622" mass="70093">MTLSKRLSIYFLFISLIPLLIVGAIAYISGRQTIQTQAINHLYSTNILKQAELDAWLQEKAAFLELAANSHYVKTHLPENMMIKNDFPQLGMEKKNQLRRDFFAPYLKNGGFFELFIMEPEKGSVIVSSDQTQEGKIKKDQPFFREGKTRTSIQNVYYSMSIREPAITISAPLKSLDGELMGVLAARVDISTLSNIISRRSSMLKTEDTYLVNKFNFFITEPLFGEDYALKKTIHTEGVALALEKSEGFAFYEDYRGTPVIGAYRWVPDKELAIITEVDQREAYAPIYRLRKTIAFFGLVIAFAAAFLGLTFARTITRPLAKLAQSAGVMGKGDLETEIALSAQGEIGSLARSLDQMRKELKSTLVSKDKLEREATRRRAAMADLKRSNKELEQFAYVASHDLQEPLRMVASYTQLLAQRYEGQLDEKAQKYISYAVEGATRMQHLVNDLLQLSRVGTRGAPFEPTDCNEVVQQVLKGLKRTIAETKAGVVIDDLPVVQADAIQLGQVFQNLLGNAVKFRGEAPPQVRITAEKQNEAWVFQVRDNGIGIDPKFHERIFTIFQRLHERGKYNGTGIGLAIAKKIVERHGGRIWIESQEGKGASFFFSIPERDQNKEHIHGQQG</sequence>
<feature type="coiled-coil region" evidence="11">
    <location>
        <begin position="354"/>
        <end position="388"/>
    </location>
</feature>
<comment type="subcellular location">
    <subcellularLocation>
        <location evidence="2">Cell membrane</location>
        <topology evidence="2">Multi-pass membrane protein</topology>
    </subcellularLocation>
</comment>
<evidence type="ECO:0000256" key="6">
    <source>
        <dbReference type="ARBA" id="ARBA00022679"/>
    </source>
</evidence>
<dbReference type="PANTHER" id="PTHR43304:SF1">
    <property type="entry name" value="PAC DOMAIN-CONTAINING PROTEIN"/>
    <property type="match status" value="1"/>
</dbReference>
<dbReference type="Pfam" id="PF02518">
    <property type="entry name" value="HATPase_c"/>
    <property type="match status" value="1"/>
</dbReference>
<keyword evidence="8 15" id="KW-0418">Kinase</keyword>
<proteinExistence type="predicted"/>
<dbReference type="KEGG" id="dal:Dalk_3400"/>
<dbReference type="Pfam" id="PF00672">
    <property type="entry name" value="HAMP"/>
    <property type="match status" value="1"/>
</dbReference>
<dbReference type="SMART" id="SM00304">
    <property type="entry name" value="HAMP"/>
    <property type="match status" value="1"/>
</dbReference>
<evidence type="ECO:0000256" key="12">
    <source>
        <dbReference type="SAM" id="Phobius"/>
    </source>
</evidence>
<dbReference type="SMART" id="SM00387">
    <property type="entry name" value="HATPase_c"/>
    <property type="match status" value="1"/>
</dbReference>
<keyword evidence="7 12" id="KW-0812">Transmembrane</keyword>
<feature type="domain" description="HAMP" evidence="14">
    <location>
        <begin position="314"/>
        <end position="366"/>
    </location>
</feature>
<keyword evidence="9 12" id="KW-1133">Transmembrane helix</keyword>
<dbReference type="AlphaFoldDB" id="B8FLE2"/>
<evidence type="ECO:0000313" key="15">
    <source>
        <dbReference type="EMBL" id="ACL05088.1"/>
    </source>
</evidence>
<dbReference type="EC" id="2.7.13.3" evidence="3"/>
<dbReference type="InterPro" id="IPR029151">
    <property type="entry name" value="Sensor-like_sf"/>
</dbReference>
<dbReference type="SUPFAM" id="SSF103190">
    <property type="entry name" value="Sensory domain-like"/>
    <property type="match status" value="1"/>
</dbReference>
<feature type="domain" description="Histidine kinase" evidence="13">
    <location>
        <begin position="398"/>
        <end position="611"/>
    </location>
</feature>
<name>B8FLE2_DESAL</name>
<evidence type="ECO:0000256" key="5">
    <source>
        <dbReference type="ARBA" id="ARBA00022553"/>
    </source>
</evidence>
<dbReference type="InterPro" id="IPR003661">
    <property type="entry name" value="HisK_dim/P_dom"/>
</dbReference>
<evidence type="ECO:0000313" key="16">
    <source>
        <dbReference type="Proteomes" id="UP000000739"/>
    </source>
</evidence>
<dbReference type="SMART" id="SM00388">
    <property type="entry name" value="HisKA"/>
    <property type="match status" value="1"/>
</dbReference>
<evidence type="ECO:0000256" key="8">
    <source>
        <dbReference type="ARBA" id="ARBA00022777"/>
    </source>
</evidence>
<evidence type="ECO:0000256" key="10">
    <source>
        <dbReference type="ARBA" id="ARBA00023136"/>
    </source>
</evidence>
<keyword evidence="16" id="KW-1185">Reference proteome</keyword>
<dbReference type="Gene3D" id="1.10.287.130">
    <property type="match status" value="1"/>
</dbReference>
<dbReference type="Gene3D" id="3.30.565.10">
    <property type="entry name" value="Histidine kinase-like ATPase, C-terminal domain"/>
    <property type="match status" value="1"/>
</dbReference>
<evidence type="ECO:0000256" key="2">
    <source>
        <dbReference type="ARBA" id="ARBA00004651"/>
    </source>
</evidence>
<keyword evidence="5" id="KW-0597">Phosphoprotein</keyword>
<keyword evidence="4" id="KW-1003">Cell membrane</keyword>
<dbReference type="SUPFAM" id="SSF47384">
    <property type="entry name" value="Homodimeric domain of signal transducing histidine kinase"/>
    <property type="match status" value="1"/>
</dbReference>
<dbReference type="GO" id="GO:0005886">
    <property type="term" value="C:plasma membrane"/>
    <property type="evidence" value="ECO:0007669"/>
    <property type="project" value="UniProtKB-SubCell"/>
</dbReference>
<dbReference type="PROSITE" id="PS50109">
    <property type="entry name" value="HIS_KIN"/>
    <property type="match status" value="1"/>
</dbReference>
<dbReference type="InterPro" id="IPR033479">
    <property type="entry name" value="dCache_1"/>
</dbReference>
<dbReference type="EMBL" id="CP001322">
    <property type="protein sequence ID" value="ACL05088.1"/>
    <property type="molecule type" value="Genomic_DNA"/>
</dbReference>
<evidence type="ECO:0000256" key="1">
    <source>
        <dbReference type="ARBA" id="ARBA00000085"/>
    </source>
</evidence>
<dbReference type="SUPFAM" id="SSF158472">
    <property type="entry name" value="HAMP domain-like"/>
    <property type="match status" value="1"/>
</dbReference>
<dbReference type="InterPro" id="IPR036097">
    <property type="entry name" value="HisK_dim/P_sf"/>
</dbReference>
<feature type="transmembrane region" description="Helical" evidence="12">
    <location>
        <begin position="7"/>
        <end position="28"/>
    </location>
</feature>
<dbReference type="PRINTS" id="PR00344">
    <property type="entry name" value="BCTRLSENSOR"/>
</dbReference>
<dbReference type="FunFam" id="3.30.565.10:FF:000006">
    <property type="entry name" value="Sensor histidine kinase WalK"/>
    <property type="match status" value="1"/>
</dbReference>
<dbReference type="PROSITE" id="PS50885">
    <property type="entry name" value="HAMP"/>
    <property type="match status" value="1"/>
</dbReference>
<protein>
    <recommendedName>
        <fullName evidence="3">histidine kinase</fullName>
        <ecNumber evidence="3">2.7.13.3</ecNumber>
    </recommendedName>
</protein>
<dbReference type="Gene3D" id="3.30.450.20">
    <property type="entry name" value="PAS domain"/>
    <property type="match status" value="1"/>
</dbReference>
<dbReference type="Gene3D" id="6.10.340.10">
    <property type="match status" value="1"/>
</dbReference>
<keyword evidence="10 12" id="KW-0472">Membrane</keyword>
<evidence type="ECO:0000256" key="3">
    <source>
        <dbReference type="ARBA" id="ARBA00012438"/>
    </source>
</evidence>
<dbReference type="InterPro" id="IPR003660">
    <property type="entry name" value="HAMP_dom"/>
</dbReference>
<accession>B8FLE2</accession>
<evidence type="ECO:0000259" key="13">
    <source>
        <dbReference type="PROSITE" id="PS50109"/>
    </source>
</evidence>
<dbReference type="Pfam" id="PF00512">
    <property type="entry name" value="HisKA"/>
    <property type="match status" value="1"/>
</dbReference>
<evidence type="ECO:0000256" key="11">
    <source>
        <dbReference type="SAM" id="Coils"/>
    </source>
</evidence>
<gene>
    <name evidence="15" type="ordered locus">Dalk_3400</name>
</gene>
<evidence type="ECO:0000256" key="9">
    <source>
        <dbReference type="ARBA" id="ARBA00022989"/>
    </source>
</evidence>
<evidence type="ECO:0000259" key="14">
    <source>
        <dbReference type="PROSITE" id="PS50885"/>
    </source>
</evidence>
<dbReference type="InterPro" id="IPR036890">
    <property type="entry name" value="HATPase_C_sf"/>
</dbReference>
<dbReference type="Pfam" id="PF02743">
    <property type="entry name" value="dCache_1"/>
    <property type="match status" value="1"/>
</dbReference>
<dbReference type="CDD" id="cd18773">
    <property type="entry name" value="PDC1_HK_sensor"/>
    <property type="match status" value="1"/>
</dbReference>
<comment type="catalytic activity">
    <reaction evidence="1">
        <text>ATP + protein L-histidine = ADP + protein N-phospho-L-histidine.</text>
        <dbReference type="EC" id="2.7.13.3"/>
    </reaction>
</comment>
<dbReference type="HOGENOM" id="CLU_000445_114_21_7"/>
<dbReference type="PANTHER" id="PTHR43304">
    <property type="entry name" value="PHYTOCHROME-LIKE PROTEIN CPH1"/>
    <property type="match status" value="1"/>
</dbReference>
<dbReference type="CDD" id="cd16921">
    <property type="entry name" value="HATPase_FilI-like"/>
    <property type="match status" value="1"/>
</dbReference>
<dbReference type="CDD" id="cd06225">
    <property type="entry name" value="HAMP"/>
    <property type="match status" value="1"/>
</dbReference>
<organism evidence="15 16">
    <name type="scientific">Desulfatibacillum aliphaticivorans</name>
    <dbReference type="NCBI Taxonomy" id="218208"/>
    <lineage>
        <taxon>Bacteria</taxon>
        <taxon>Pseudomonadati</taxon>
        <taxon>Thermodesulfobacteriota</taxon>
        <taxon>Desulfobacteria</taxon>
        <taxon>Desulfobacterales</taxon>
        <taxon>Desulfatibacillaceae</taxon>
        <taxon>Desulfatibacillum</taxon>
    </lineage>
</organism>
<dbReference type="eggNOG" id="COG4251">
    <property type="taxonomic scope" value="Bacteria"/>
</dbReference>
<evidence type="ECO:0000256" key="7">
    <source>
        <dbReference type="ARBA" id="ARBA00022692"/>
    </source>
</evidence>
<dbReference type="GO" id="GO:0000155">
    <property type="term" value="F:phosphorelay sensor kinase activity"/>
    <property type="evidence" value="ECO:0007669"/>
    <property type="project" value="InterPro"/>
</dbReference>
<dbReference type="InterPro" id="IPR003594">
    <property type="entry name" value="HATPase_dom"/>
</dbReference>
<dbReference type="InterPro" id="IPR004358">
    <property type="entry name" value="Sig_transdc_His_kin-like_C"/>
</dbReference>
<dbReference type="CDD" id="cd00082">
    <property type="entry name" value="HisKA"/>
    <property type="match status" value="1"/>
</dbReference>
<evidence type="ECO:0000256" key="4">
    <source>
        <dbReference type="ARBA" id="ARBA00022475"/>
    </source>
</evidence>
<feature type="transmembrane region" description="Helical" evidence="12">
    <location>
        <begin position="294"/>
        <end position="313"/>
    </location>
</feature>
<dbReference type="InterPro" id="IPR052162">
    <property type="entry name" value="Sensor_kinase/Photoreceptor"/>
</dbReference>
<reference evidence="15 16" key="1">
    <citation type="journal article" date="2012" name="Environ. Microbiol.">
        <title>The genome sequence of Desulfatibacillum alkenivorans AK-01: a blueprint for anaerobic alkane oxidation.</title>
        <authorList>
            <person name="Callaghan A.V."/>
            <person name="Morris B.E."/>
            <person name="Pereira I.A."/>
            <person name="McInerney M.J."/>
            <person name="Austin R.N."/>
            <person name="Groves J.T."/>
            <person name="Kukor J.J."/>
            <person name="Suflita J.M."/>
            <person name="Young L.Y."/>
            <person name="Zylstra G.J."/>
            <person name="Wawrik B."/>
        </authorList>
    </citation>
    <scope>NUCLEOTIDE SEQUENCE [LARGE SCALE GENOMIC DNA]</scope>
    <source>
        <strain evidence="15 16">AK-01</strain>
    </source>
</reference>
<dbReference type="eggNOG" id="COG5000">
    <property type="taxonomic scope" value="Bacteria"/>
</dbReference>
<dbReference type="RefSeq" id="WP_015948145.1">
    <property type="nucleotide sequence ID" value="NC_011768.1"/>
</dbReference>
<dbReference type="InterPro" id="IPR005467">
    <property type="entry name" value="His_kinase_dom"/>
</dbReference>
<dbReference type="SUPFAM" id="SSF55874">
    <property type="entry name" value="ATPase domain of HSP90 chaperone/DNA topoisomerase II/histidine kinase"/>
    <property type="match status" value="1"/>
</dbReference>
<keyword evidence="11" id="KW-0175">Coiled coil</keyword>
<keyword evidence="6" id="KW-0808">Transferase</keyword>
<dbReference type="Proteomes" id="UP000000739">
    <property type="component" value="Chromosome"/>
</dbReference>